<protein>
    <submittedName>
        <fullName evidence="1">Uncharacterized protein</fullName>
    </submittedName>
</protein>
<dbReference type="AlphaFoldDB" id="A0A0W8FVV8"/>
<evidence type="ECO:0000313" key="1">
    <source>
        <dbReference type="EMBL" id="KUG24972.1"/>
    </source>
</evidence>
<sequence length="194" mass="22862">MGLTIHYNGKFNPSSSLKDMIEEVKDIAEIYNWKYHIYETEFPVNSLGKEIYDGKIYGIHIIPPNCEPLYLTFLSSGRMANEIGLKLWGNATDSKEKSFLFMLFTKTQFGGSEIHKLIIHLLKYLKEKYFAELNVVDEGKYWETGDERLLDKIFERYNRFFDAVETALNTIPLNQNESYEDYFKRILKIINKKK</sequence>
<proteinExistence type="predicted"/>
<reference evidence="1" key="1">
    <citation type="journal article" date="2015" name="Proc. Natl. Acad. Sci. U.S.A.">
        <title>Networks of energetic and metabolic interactions define dynamics in microbial communities.</title>
        <authorList>
            <person name="Embree M."/>
            <person name="Liu J.K."/>
            <person name="Al-Bassam M.M."/>
            <person name="Zengler K."/>
        </authorList>
    </citation>
    <scope>NUCLEOTIDE SEQUENCE</scope>
</reference>
<accession>A0A0W8FVV8</accession>
<dbReference type="EMBL" id="LNQE01000789">
    <property type="protein sequence ID" value="KUG24972.1"/>
    <property type="molecule type" value="Genomic_DNA"/>
</dbReference>
<name>A0A0W8FVV8_9ZZZZ</name>
<organism evidence="1">
    <name type="scientific">hydrocarbon metagenome</name>
    <dbReference type="NCBI Taxonomy" id="938273"/>
    <lineage>
        <taxon>unclassified sequences</taxon>
        <taxon>metagenomes</taxon>
        <taxon>ecological metagenomes</taxon>
    </lineage>
</organism>
<gene>
    <name evidence="1" type="ORF">ASZ90_005205</name>
</gene>
<comment type="caution">
    <text evidence="1">The sequence shown here is derived from an EMBL/GenBank/DDBJ whole genome shotgun (WGS) entry which is preliminary data.</text>
</comment>